<dbReference type="PATRIC" id="fig|438.15.peg.1125"/>
<gene>
    <name evidence="2" type="primary">treZ</name>
    <name evidence="2" type="ORF">SRCM100623_00977</name>
</gene>
<keyword evidence="2" id="KW-0378">Hydrolase</keyword>
<dbReference type="Proteomes" id="UP000093796">
    <property type="component" value="Unassembled WGS sequence"/>
</dbReference>
<name>A0A1A0DAX4_ACEPA</name>
<reference evidence="2 3" key="1">
    <citation type="submission" date="2016-05" db="EMBL/GenBank/DDBJ databases">
        <title>Genome sequencing of Acetobacter pasteurianus strain SRCM100623.</title>
        <authorList>
            <person name="Song Y.R."/>
        </authorList>
    </citation>
    <scope>NUCLEOTIDE SEQUENCE [LARGE SCALE GENOMIC DNA]</scope>
    <source>
        <strain evidence="2 3">SRCM100623</strain>
    </source>
</reference>
<evidence type="ECO:0000256" key="1">
    <source>
        <dbReference type="SAM" id="MobiDB-lite"/>
    </source>
</evidence>
<comment type="caution">
    <text evidence="2">The sequence shown here is derived from an EMBL/GenBank/DDBJ whole genome shotgun (WGS) entry which is preliminary data.</text>
</comment>
<keyword evidence="2" id="KW-0326">Glycosidase</keyword>
<dbReference type="OrthoDB" id="7226142at2"/>
<accession>A0A1A0DAX4</accession>
<dbReference type="AlphaFoldDB" id="A0A1A0DAX4"/>
<evidence type="ECO:0000313" key="3">
    <source>
        <dbReference type="Proteomes" id="UP000093796"/>
    </source>
</evidence>
<proteinExistence type="predicted"/>
<feature type="region of interest" description="Disordered" evidence="1">
    <location>
        <begin position="799"/>
        <end position="828"/>
    </location>
</feature>
<dbReference type="RefSeq" id="WP_064776093.1">
    <property type="nucleotide sequence ID" value="NZ_LYUD01000099.1"/>
</dbReference>
<sequence>MPTLTINGHDVDVGDEFLKLSPEQQNATVDEIAHSMGTLPKPAQNTSPSIVEGTGRGIATGVPILGGLANKLDAATDATLAPALNGLFSPNQQLNGNWSQRYQQALAVQNGADQLFAERHPITNTAAQLAGGISSGLGATAKGLTLAGKFGTAGLTGARGLLARAGLAAAENSAIGGADAATRGGNVLHGAGIGGAMGAGGAAAQSIGRSDWLGQISRALAGVGIGAAGGAAGAELDGGDPLAAAMTGAAAGAGGEAANAAAKPMAGATRVFDKEAGETKADRIFSARETAAEKIANALAREGTTDTDLSNRLGTMGKNATLMDVSPTLAQMAGAIGTEPGRGQSYLRKATDNREAESGQRVSNLVSDAMGPRGDGDALISALDDERRAAASPLYEKALATPVQDSDELQAVMGTDAFKRAIPTAERLAQNEGRSLYARDQKGNMQLDTGNMTLQDLHYIQRAMQDHITEARPGLGIKDNELSRSINNVRQNLLGQMDEMSPEYQQARSIYAGTSRVRDAYDEGLNAFDNSTGANHLTNEMMERKLDGYESQSERQAYLLGARQRISNIMGSARNNRQRAYTLFGIGNDNPDFENTAKLATLLSYVKPAETQEAALGAIQDEMRGRLGYSIAEPEQEEITPESVHGAENPLLNAEGELVHPDSEEGKQIIAKRMAEEQAARDEAAEELARQKAAAIEFTGPDKGRGQSVAEALVRGLQAERQFGETKDEVSGNSKTARRLDGKQLIASSSINLPNTVPSTVSKIASALANKAAGSVMRSRADAVNYEIARILASRNTSFAPTANTGGKRPSADPQARVAATLSRNPEIQKRRDISNKIAQALISAAITQSNINGAQ</sequence>
<dbReference type="EMBL" id="LYUD01000099">
    <property type="protein sequence ID" value="OAZ72438.1"/>
    <property type="molecule type" value="Genomic_DNA"/>
</dbReference>
<dbReference type="GO" id="GO:0033942">
    <property type="term" value="F:4-alpha-D-(1-&gt;4)-alpha-D-glucanotrehalose trehalohydrolase activity"/>
    <property type="evidence" value="ECO:0007669"/>
    <property type="project" value="UniProtKB-EC"/>
</dbReference>
<organism evidence="2 3">
    <name type="scientific">Acetobacter pasteurianus</name>
    <name type="common">Acetobacter turbidans</name>
    <dbReference type="NCBI Taxonomy" id="438"/>
    <lineage>
        <taxon>Bacteria</taxon>
        <taxon>Pseudomonadati</taxon>
        <taxon>Pseudomonadota</taxon>
        <taxon>Alphaproteobacteria</taxon>
        <taxon>Acetobacterales</taxon>
        <taxon>Acetobacteraceae</taxon>
        <taxon>Acetobacter</taxon>
    </lineage>
</organism>
<dbReference type="EC" id="3.2.1.141" evidence="2"/>
<evidence type="ECO:0000313" key="2">
    <source>
        <dbReference type="EMBL" id="OAZ72438.1"/>
    </source>
</evidence>
<protein>
    <submittedName>
        <fullName evidence="2">4-alpha-D-((1-&gt;4)-alpha-D-glucano)trehalose trehalohydrolase</fullName>
        <ecNumber evidence="2">3.2.1.141</ecNumber>
    </submittedName>
</protein>